<feature type="chain" id="PRO_5013309076" evidence="1">
    <location>
        <begin position="29"/>
        <end position="199"/>
    </location>
</feature>
<dbReference type="Pfam" id="PF22741">
    <property type="entry name" value="PTP-NADK"/>
    <property type="match status" value="1"/>
</dbReference>
<name>A0A2A5CBP4_9GAMM</name>
<dbReference type="AlphaFoldDB" id="A0A2A5CBP4"/>
<proteinExistence type="predicted"/>
<evidence type="ECO:0000313" key="3">
    <source>
        <dbReference type="EMBL" id="PCJ41203.1"/>
    </source>
</evidence>
<protein>
    <submittedName>
        <fullName evidence="3">Phosphatase</fullName>
    </submittedName>
</protein>
<dbReference type="Gene3D" id="3.90.190.10">
    <property type="entry name" value="Protein tyrosine phosphatase superfamily"/>
    <property type="match status" value="1"/>
</dbReference>
<sequence length="199" mass="22577">MIKGLAMRTFYKALLITLFSSLSITSNALEDVNSELAEITNFLQYSDRFASAGQPSREQFQAIADNGFERVVYIAFTNNQNALSDADQLIKSLGMEYMHIPVAFDNPLPDDFYAFADSMQRNTSKKTLLHCQINARATAFSFLYRVIYQDVPVAEAKADMNTVWQPNAVWRDFIFDVLAQNGKSPDCMDCDWTPPPREQ</sequence>
<evidence type="ECO:0000259" key="2">
    <source>
        <dbReference type="Pfam" id="PF22741"/>
    </source>
</evidence>
<evidence type="ECO:0000313" key="4">
    <source>
        <dbReference type="Proteomes" id="UP000228987"/>
    </source>
</evidence>
<keyword evidence="1" id="KW-0732">Signal</keyword>
<reference evidence="4" key="1">
    <citation type="submission" date="2017-08" db="EMBL/GenBank/DDBJ databases">
        <title>A dynamic microbial community with high functional redundancy inhabits the cold, oxic subseafloor aquifer.</title>
        <authorList>
            <person name="Tully B.J."/>
            <person name="Wheat C.G."/>
            <person name="Glazer B.T."/>
            <person name="Huber J.A."/>
        </authorList>
    </citation>
    <scope>NUCLEOTIDE SEQUENCE [LARGE SCALE GENOMIC DNA]</scope>
</reference>
<dbReference type="Proteomes" id="UP000228987">
    <property type="component" value="Unassembled WGS sequence"/>
</dbReference>
<feature type="domain" description="DSP-PTPase phosphatase fused to NAD+ Kinase" evidence="2">
    <location>
        <begin position="46"/>
        <end position="153"/>
    </location>
</feature>
<evidence type="ECO:0000256" key="1">
    <source>
        <dbReference type="SAM" id="SignalP"/>
    </source>
</evidence>
<dbReference type="InterPro" id="IPR055214">
    <property type="entry name" value="PTP-NADK"/>
</dbReference>
<organism evidence="3 4">
    <name type="scientific">SAR86 cluster bacterium</name>
    <dbReference type="NCBI Taxonomy" id="2030880"/>
    <lineage>
        <taxon>Bacteria</taxon>
        <taxon>Pseudomonadati</taxon>
        <taxon>Pseudomonadota</taxon>
        <taxon>Gammaproteobacteria</taxon>
        <taxon>SAR86 cluster</taxon>
    </lineage>
</organism>
<dbReference type="EMBL" id="NVWI01000006">
    <property type="protein sequence ID" value="PCJ41203.1"/>
    <property type="molecule type" value="Genomic_DNA"/>
</dbReference>
<dbReference type="SUPFAM" id="SSF52799">
    <property type="entry name" value="(Phosphotyrosine protein) phosphatases II"/>
    <property type="match status" value="1"/>
</dbReference>
<gene>
    <name evidence="3" type="ORF">COA71_09190</name>
</gene>
<feature type="signal peptide" evidence="1">
    <location>
        <begin position="1"/>
        <end position="28"/>
    </location>
</feature>
<dbReference type="InterPro" id="IPR029021">
    <property type="entry name" value="Prot-tyrosine_phosphatase-like"/>
</dbReference>
<accession>A0A2A5CBP4</accession>
<dbReference type="CDD" id="cd14503">
    <property type="entry name" value="PTP-bact"/>
    <property type="match status" value="1"/>
</dbReference>
<comment type="caution">
    <text evidence="3">The sequence shown here is derived from an EMBL/GenBank/DDBJ whole genome shotgun (WGS) entry which is preliminary data.</text>
</comment>